<gene>
    <name evidence="1" type="ORF">EJ05DRAFT_40578</name>
</gene>
<evidence type="ECO:0000313" key="2">
    <source>
        <dbReference type="Proteomes" id="UP000799437"/>
    </source>
</evidence>
<dbReference type="Proteomes" id="UP000799437">
    <property type="component" value="Unassembled WGS sequence"/>
</dbReference>
<evidence type="ECO:0000313" key="1">
    <source>
        <dbReference type="EMBL" id="KAF2763485.1"/>
    </source>
</evidence>
<dbReference type="GeneID" id="54482485"/>
<keyword evidence="2" id="KW-1185">Reference proteome</keyword>
<protein>
    <submittedName>
        <fullName evidence="1">Uncharacterized protein</fullName>
    </submittedName>
</protein>
<dbReference type="RefSeq" id="XP_033605936.1">
    <property type="nucleotide sequence ID" value="XM_033741431.1"/>
</dbReference>
<sequence>MCRAIAYHYACPCNRTDRIRLSKCLSWRPYGSTGLRYTFKSDTSANLVGSSALETTTEMDASVSHPFTSGTYPRNAPCCGYDDVEPLILQLSTPCPTCHANLALVAPRRAEAAARDAYTSAWAQYKRSTSTRAAGKCAPRTELESQSERKAMSMFKMELDRAVDAREKAEWRVRRMWPTERREGRFAHERWKVKVGRSGLRREVRVEDVVVKGDRGWGSTGWDVLSHIDAESVEEENQVGEERRLSDQYLGEGNVEGAEVPDWNPPVDDTGTIIPGQEMDDVWEASTATESSRDFLTARTMFNTDAGSLYWPIQDGHNINGTTRIPCAVLGTAEDSPVMNGVDESAWLCGEDGTDEWPAEIETEEDVGADRVVENANGWQLFYSMRLC</sequence>
<proteinExistence type="predicted"/>
<name>A0A6A6WMQ1_9PEZI</name>
<dbReference type="AlphaFoldDB" id="A0A6A6WMQ1"/>
<reference evidence="1" key="1">
    <citation type="journal article" date="2020" name="Stud. Mycol.">
        <title>101 Dothideomycetes genomes: a test case for predicting lifestyles and emergence of pathogens.</title>
        <authorList>
            <person name="Haridas S."/>
            <person name="Albert R."/>
            <person name="Binder M."/>
            <person name="Bloem J."/>
            <person name="Labutti K."/>
            <person name="Salamov A."/>
            <person name="Andreopoulos B."/>
            <person name="Baker S."/>
            <person name="Barry K."/>
            <person name="Bills G."/>
            <person name="Bluhm B."/>
            <person name="Cannon C."/>
            <person name="Castanera R."/>
            <person name="Culley D."/>
            <person name="Daum C."/>
            <person name="Ezra D."/>
            <person name="Gonzalez J."/>
            <person name="Henrissat B."/>
            <person name="Kuo A."/>
            <person name="Liang C."/>
            <person name="Lipzen A."/>
            <person name="Lutzoni F."/>
            <person name="Magnuson J."/>
            <person name="Mondo S."/>
            <person name="Nolan M."/>
            <person name="Ohm R."/>
            <person name="Pangilinan J."/>
            <person name="Park H.-J."/>
            <person name="Ramirez L."/>
            <person name="Alfaro M."/>
            <person name="Sun H."/>
            <person name="Tritt A."/>
            <person name="Yoshinaga Y."/>
            <person name="Zwiers L.-H."/>
            <person name="Turgeon B."/>
            <person name="Goodwin S."/>
            <person name="Spatafora J."/>
            <person name="Crous P."/>
            <person name="Grigoriev I."/>
        </authorList>
    </citation>
    <scope>NUCLEOTIDE SEQUENCE</scope>
    <source>
        <strain evidence="1">CBS 121739</strain>
    </source>
</reference>
<dbReference type="EMBL" id="ML996565">
    <property type="protein sequence ID" value="KAF2763485.1"/>
    <property type="molecule type" value="Genomic_DNA"/>
</dbReference>
<organism evidence="1 2">
    <name type="scientific">Pseudovirgaria hyperparasitica</name>
    <dbReference type="NCBI Taxonomy" id="470096"/>
    <lineage>
        <taxon>Eukaryota</taxon>
        <taxon>Fungi</taxon>
        <taxon>Dikarya</taxon>
        <taxon>Ascomycota</taxon>
        <taxon>Pezizomycotina</taxon>
        <taxon>Dothideomycetes</taxon>
        <taxon>Dothideomycetes incertae sedis</taxon>
        <taxon>Acrospermales</taxon>
        <taxon>Acrospermaceae</taxon>
        <taxon>Pseudovirgaria</taxon>
    </lineage>
</organism>
<accession>A0A6A6WMQ1</accession>